<evidence type="ECO:0000256" key="1">
    <source>
        <dbReference type="SAM" id="MobiDB-lite"/>
    </source>
</evidence>
<feature type="compositionally biased region" description="Polar residues" evidence="1">
    <location>
        <begin position="1"/>
        <end position="18"/>
    </location>
</feature>
<dbReference type="Proteomes" id="UP000237104">
    <property type="component" value="Unassembled WGS sequence"/>
</dbReference>
<dbReference type="EMBL" id="PPXF01000076">
    <property type="protein sequence ID" value="POH57925.1"/>
    <property type="molecule type" value="Genomic_DNA"/>
</dbReference>
<keyword evidence="2" id="KW-0812">Transmembrane</keyword>
<comment type="caution">
    <text evidence="3">The sequence shown here is derived from an EMBL/GenBank/DDBJ whole genome shotgun (WGS) entry which is preliminary data.</text>
</comment>
<accession>A0A2S3Z4L2</accession>
<dbReference type="OrthoDB" id="358201at2"/>
<protein>
    <submittedName>
        <fullName evidence="3">Sugar ABC transporter substrate-binding protein</fullName>
    </submittedName>
</protein>
<dbReference type="Gene3D" id="3.40.190.10">
    <property type="entry name" value="Periplasmic binding protein-like II"/>
    <property type="match status" value="1"/>
</dbReference>
<reference evidence="3 4" key="1">
    <citation type="submission" date="2018-01" db="EMBL/GenBank/DDBJ databases">
        <title>Cryobacterium sp. nov., from glaciers in China.</title>
        <authorList>
            <person name="Liu Q."/>
            <person name="Xin Y.-H."/>
        </authorList>
    </citation>
    <scope>NUCLEOTIDE SEQUENCE [LARGE SCALE GENOMIC DNA]</scope>
    <source>
        <strain evidence="3 4">TMB1-8</strain>
    </source>
</reference>
<gene>
    <name evidence="3" type="ORF">C3B59_19225</name>
</gene>
<dbReference type="InterPro" id="IPR050490">
    <property type="entry name" value="Bact_solute-bd_prot1"/>
</dbReference>
<dbReference type="PANTHER" id="PTHR43649">
    <property type="entry name" value="ARABINOSE-BINDING PROTEIN-RELATED"/>
    <property type="match status" value="1"/>
</dbReference>
<keyword evidence="2" id="KW-0472">Membrane</keyword>
<evidence type="ECO:0000313" key="3">
    <source>
        <dbReference type="EMBL" id="POH57925.1"/>
    </source>
</evidence>
<dbReference type="Pfam" id="PF13416">
    <property type="entry name" value="SBP_bac_8"/>
    <property type="match status" value="1"/>
</dbReference>
<dbReference type="PANTHER" id="PTHR43649:SF12">
    <property type="entry name" value="DIACETYLCHITOBIOSE BINDING PROTEIN DASA"/>
    <property type="match status" value="1"/>
</dbReference>
<sequence length="479" mass="51861">MSNSVRQPPSPASSSTERISAAPLSKRFDSLYPRHHAASDASLQGSRTVKKTKRSLAGIAVLGVSALLLSGCSAGASEAESNTLKLWHFESDTSAMGIAWEEAIKVFEEETGATVEFEEKSFEQIRSTASQVLNSDEAPDILEYNKGNATAGLLASQGLLTDLDDAYAEFGWDDALAPSLQTTARYDEDGIMGSGAFYGVPNYGEFVEVYYNKDMFAAAGLEVPTTVAELEAVMAAFVDQGITPLAESAAEYPLGQLWYQLALTQADRGFVDDYQLYTGEVDWSGPEVSYATETIKDWTDAGYISTDASGFKAEDAGTAFINGTYPIFYSGSWWHNRFTTEATGFEWGTFLFPEAEMAPGSAGNMWVIPEKAKNKDLATEFIDITMRPEIQALIGNNGGIPVAANTEDITDEKSQELIGNFNTLTERDGIAFYPDWPTATFYDELNAGLQELINGTKSPADVNEQLGGQYQSGVEDIVG</sequence>
<dbReference type="SUPFAM" id="SSF53850">
    <property type="entry name" value="Periplasmic binding protein-like II"/>
    <property type="match status" value="1"/>
</dbReference>
<dbReference type="AlphaFoldDB" id="A0A2S3Z4L2"/>
<organism evidence="3 4">
    <name type="scientific">Cryobacterium zongtaii</name>
    <dbReference type="NCBI Taxonomy" id="1259217"/>
    <lineage>
        <taxon>Bacteria</taxon>
        <taxon>Bacillati</taxon>
        <taxon>Actinomycetota</taxon>
        <taxon>Actinomycetes</taxon>
        <taxon>Micrococcales</taxon>
        <taxon>Microbacteriaceae</taxon>
        <taxon>Cryobacterium</taxon>
    </lineage>
</organism>
<proteinExistence type="predicted"/>
<feature type="transmembrane region" description="Helical" evidence="2">
    <location>
        <begin position="56"/>
        <end position="76"/>
    </location>
</feature>
<evidence type="ECO:0000313" key="4">
    <source>
        <dbReference type="Proteomes" id="UP000237104"/>
    </source>
</evidence>
<name>A0A2S3Z4L2_9MICO</name>
<dbReference type="InterPro" id="IPR006059">
    <property type="entry name" value="SBP"/>
</dbReference>
<evidence type="ECO:0000256" key="2">
    <source>
        <dbReference type="SAM" id="Phobius"/>
    </source>
</evidence>
<feature type="region of interest" description="Disordered" evidence="1">
    <location>
        <begin position="1"/>
        <end position="21"/>
    </location>
</feature>
<keyword evidence="2" id="KW-1133">Transmembrane helix</keyword>